<dbReference type="Gene3D" id="2.30.29.30">
    <property type="entry name" value="Pleckstrin-homology domain (PH domain)/Phosphotyrosine-binding domain (PTB)"/>
    <property type="match status" value="1"/>
</dbReference>
<dbReference type="PANTHER" id="PTHR10554">
    <property type="entry name" value="SYNTROPHIN"/>
    <property type="match status" value="1"/>
</dbReference>
<dbReference type="InterPro" id="IPR055108">
    <property type="entry name" value="Syntrophin_4th"/>
</dbReference>
<dbReference type="FunFam" id="2.30.42.10:FF:000193">
    <property type="entry name" value="Syntrophin gamma 1"/>
    <property type="match status" value="1"/>
</dbReference>
<evidence type="ECO:0000313" key="12">
    <source>
        <dbReference type="EMBL" id="ALC41675.1"/>
    </source>
</evidence>
<keyword evidence="8" id="KW-0206">Cytoskeleton</keyword>
<feature type="transmembrane region" description="Helical" evidence="9">
    <location>
        <begin position="58"/>
        <end position="75"/>
    </location>
</feature>
<organism evidence="12 13">
    <name type="scientific">Drosophila busckii</name>
    <name type="common">Fruit fly</name>
    <dbReference type="NCBI Taxonomy" id="30019"/>
    <lineage>
        <taxon>Eukaryota</taxon>
        <taxon>Metazoa</taxon>
        <taxon>Ecdysozoa</taxon>
        <taxon>Arthropoda</taxon>
        <taxon>Hexapoda</taxon>
        <taxon>Insecta</taxon>
        <taxon>Pterygota</taxon>
        <taxon>Neoptera</taxon>
        <taxon>Endopterygota</taxon>
        <taxon>Diptera</taxon>
        <taxon>Brachycera</taxon>
        <taxon>Muscomorpha</taxon>
        <taxon>Ephydroidea</taxon>
        <taxon>Drosophilidae</taxon>
        <taxon>Drosophila</taxon>
    </lineage>
</organism>
<accession>A0A0M4EV41</accession>
<evidence type="ECO:0000256" key="7">
    <source>
        <dbReference type="ARBA" id="ARBA00023136"/>
    </source>
</evidence>
<dbReference type="CDD" id="cd06801">
    <property type="entry name" value="PDZ_syntrophin-like"/>
    <property type="match status" value="1"/>
</dbReference>
<dbReference type="InterPro" id="IPR036259">
    <property type="entry name" value="MFS_trans_sf"/>
</dbReference>
<evidence type="ECO:0000259" key="11">
    <source>
        <dbReference type="PROSITE" id="PS50850"/>
    </source>
</evidence>
<feature type="transmembrane region" description="Helical" evidence="9">
    <location>
        <begin position="317"/>
        <end position="334"/>
    </location>
</feature>
<dbReference type="Proteomes" id="UP000494163">
    <property type="component" value="Chromosome 2R"/>
</dbReference>
<dbReference type="GO" id="GO:0016010">
    <property type="term" value="C:dystrophin-associated glycoprotein complex"/>
    <property type="evidence" value="ECO:0007669"/>
    <property type="project" value="TreeGrafter"/>
</dbReference>
<keyword evidence="7 9" id="KW-0472">Membrane</keyword>
<dbReference type="OrthoDB" id="9975356at2759"/>
<dbReference type="InterPro" id="IPR020846">
    <property type="entry name" value="MFS_dom"/>
</dbReference>
<feature type="domain" description="PDZ" evidence="10">
    <location>
        <begin position="516"/>
        <end position="599"/>
    </location>
</feature>
<dbReference type="Gene3D" id="1.20.1250.20">
    <property type="entry name" value="MFS general substrate transporter like domains"/>
    <property type="match status" value="1"/>
</dbReference>
<dbReference type="SUPFAM" id="SSF103473">
    <property type="entry name" value="MFS general substrate transporter"/>
    <property type="match status" value="1"/>
</dbReference>
<name>A0A0M4EV41_DROBS</name>
<evidence type="ECO:0000256" key="1">
    <source>
        <dbReference type="ARBA" id="ARBA00004141"/>
    </source>
</evidence>
<dbReference type="Pfam" id="PF00595">
    <property type="entry name" value="PDZ"/>
    <property type="match status" value="1"/>
</dbReference>
<gene>
    <name evidence="12" type="ORF">Dbus_chr2Rg1254</name>
</gene>
<evidence type="ECO:0000256" key="3">
    <source>
        <dbReference type="ARBA" id="ARBA00010798"/>
    </source>
</evidence>
<dbReference type="PANTHER" id="PTHR10554:SF1">
    <property type="entry name" value="FI16515P1"/>
    <property type="match status" value="1"/>
</dbReference>
<dbReference type="Pfam" id="PF23012">
    <property type="entry name" value="Syntrophin_4th"/>
    <property type="match status" value="1"/>
</dbReference>
<evidence type="ECO:0000256" key="9">
    <source>
        <dbReference type="SAM" id="Phobius"/>
    </source>
</evidence>
<dbReference type="InterPro" id="IPR005828">
    <property type="entry name" value="MFS_sugar_transport-like"/>
</dbReference>
<feature type="transmembrane region" description="Helical" evidence="9">
    <location>
        <begin position="153"/>
        <end position="177"/>
    </location>
</feature>
<proteinExistence type="inferred from homology"/>
<dbReference type="GO" id="GO:0022857">
    <property type="term" value="F:transmembrane transporter activity"/>
    <property type="evidence" value="ECO:0007669"/>
    <property type="project" value="InterPro"/>
</dbReference>
<sequence>MAIIFATSLLSYAMTAMKCDVEMSNNERGFMNGSCYYGMLLGGLFWGFASDAFGRKPAIILSHVTDFIFAFALSFCSTVRWFSAYKFLCGICISGGFLSFMTYVSEVHSHKHRARVMFGMGMMLSISAGVLPCMALGILAIDRFDLPMANSTWSNWHCFLCVGSLPSLIVGIAFIFMPESPRFDLTKGNMQRAAKTITTMRKMAFKKEVRANEEPIKLANPSGGEKQKKFDWKGIKESFTKRNIICAVLIFLIEFFALMCQNTMRLWQPVMIAVAEEDKHDNFTIEFCSVVDLMNKPPPPPKQCHAVVKPDMYYSNFYSVGLCLIAFIISIVIVKYVGIKIVLISFLFVSFVFVIALRFIKGMIGMVFALGLFLSAEFVIAAALMNAIAQIFPTNVRNTVLSVNQIIGRLGSIIGNHVFPLLFYYGCDPPIIWLALSVVENMKLSDTMATPIEEKLDQNLKQQVRSGMVHVSDGKSRPEPLRLSLTMEVLTLQKLEIVTPTSSQLSGPPMESKERMVQITRQKQGGLGLSIKGGAEHKLPILISRIYKDQAADITGQLFVGDAIIKVNGEYITACPHDDAVNILRNAGDIVVLTVKHYRAATPFLQKQLTKDTPDSDNDVTCAELKADEGYKSSVNSGTISRSCSRPMSICSEPEKRWTDVVAVPLMMAYVTRYIYGTDKLRPNAFEVRGLNGVNTGVIHCDELAILSQWLKLITDNVVGLTHLQMKLYNRNFAVGERIEYMGWVNEGVINNNISWQSYKPRFLLLKGTEVMLFETPPLNVAGISKALVVYKVYQTMFRIIKESETVDSRQHCFLLQSSGHAPRYLSVETRQELLRIENSWNAAIVTSVIKLGRKTFAVSHHGKSGGLTLDWQAGFSLTEGSDASIVWQYKFSQLRGSSDDGKSKLKLHFQDAETRAIETKARIGMPSAAEFTLLHACFSHRQGGIGGSGILELNTADLSEAKVRIIKSKFV</sequence>
<feature type="transmembrane region" description="Helical" evidence="9">
    <location>
        <begin position="31"/>
        <end position="49"/>
    </location>
</feature>
<dbReference type="FunFam" id="2.30.29.30:FF:000372">
    <property type="entry name" value="Uncharacterized protein, isoform B"/>
    <property type="match status" value="1"/>
</dbReference>
<evidence type="ECO:0000256" key="4">
    <source>
        <dbReference type="ARBA" id="ARBA00022490"/>
    </source>
</evidence>
<dbReference type="Pfam" id="PF00083">
    <property type="entry name" value="Sugar_tr"/>
    <property type="match status" value="1"/>
</dbReference>
<feature type="transmembrane region" description="Helical" evidence="9">
    <location>
        <begin position="116"/>
        <end position="141"/>
    </location>
</feature>
<dbReference type="PROSITE" id="PS50850">
    <property type="entry name" value="MFS"/>
    <property type="match status" value="1"/>
</dbReference>
<dbReference type="GO" id="GO:0005198">
    <property type="term" value="F:structural molecule activity"/>
    <property type="evidence" value="ECO:0007669"/>
    <property type="project" value="InterPro"/>
</dbReference>
<dbReference type="PROSITE" id="PS50106">
    <property type="entry name" value="PDZ"/>
    <property type="match status" value="1"/>
</dbReference>
<dbReference type="InterPro" id="IPR011993">
    <property type="entry name" value="PH-like_dom_sf"/>
</dbReference>
<dbReference type="SMART" id="SM00228">
    <property type="entry name" value="PDZ"/>
    <property type="match status" value="1"/>
</dbReference>
<evidence type="ECO:0000256" key="5">
    <source>
        <dbReference type="ARBA" id="ARBA00022692"/>
    </source>
</evidence>
<feature type="domain" description="Major facilitator superfamily (MFS) profile" evidence="11">
    <location>
        <begin position="1"/>
        <end position="455"/>
    </location>
</feature>
<dbReference type="AlphaFoldDB" id="A0A0M4EV41"/>
<comment type="similarity">
    <text evidence="3">Belongs to the syntrophin family.</text>
</comment>
<evidence type="ECO:0000313" key="13">
    <source>
        <dbReference type="Proteomes" id="UP000494163"/>
    </source>
</evidence>
<feature type="transmembrane region" description="Helical" evidence="9">
    <location>
        <begin position="244"/>
        <end position="264"/>
    </location>
</feature>
<feature type="transmembrane region" description="Helical" evidence="9">
    <location>
        <begin position="81"/>
        <end position="104"/>
    </location>
</feature>
<feature type="transmembrane region" description="Helical" evidence="9">
    <location>
        <begin position="341"/>
        <end position="360"/>
    </location>
</feature>
<reference evidence="12 13" key="1">
    <citation type="submission" date="2015-08" db="EMBL/GenBank/DDBJ databases">
        <title>Ancestral chromatin configuration constrains chromatin evolution on differentiating sex chromosomes in Drosophila.</title>
        <authorList>
            <person name="Zhou Q."/>
            <person name="Bachtrog D."/>
        </authorList>
    </citation>
    <scope>NUCLEOTIDE SEQUENCE [LARGE SCALE GENOMIC DNA]</scope>
    <source>
        <tissue evidence="12">Whole larvae</tissue>
    </source>
</reference>
<keyword evidence="4" id="KW-0963">Cytoplasm</keyword>
<keyword evidence="13" id="KW-1185">Reference proteome</keyword>
<dbReference type="InterPro" id="IPR036034">
    <property type="entry name" value="PDZ_sf"/>
</dbReference>
<dbReference type="CDD" id="cd06174">
    <property type="entry name" value="MFS"/>
    <property type="match status" value="1"/>
</dbReference>
<evidence type="ECO:0000256" key="8">
    <source>
        <dbReference type="ARBA" id="ARBA00023212"/>
    </source>
</evidence>
<dbReference type="SUPFAM" id="SSF50156">
    <property type="entry name" value="PDZ domain-like"/>
    <property type="match status" value="1"/>
</dbReference>
<evidence type="ECO:0000256" key="6">
    <source>
        <dbReference type="ARBA" id="ARBA00022989"/>
    </source>
</evidence>
<dbReference type="GO" id="GO:0005856">
    <property type="term" value="C:cytoskeleton"/>
    <property type="evidence" value="ECO:0007669"/>
    <property type="project" value="UniProtKB-SubCell"/>
</dbReference>
<keyword evidence="6 9" id="KW-1133">Transmembrane helix</keyword>
<protein>
    <submittedName>
        <fullName evidence="12">Syn2</fullName>
    </submittedName>
</protein>
<comment type="subcellular location">
    <subcellularLocation>
        <location evidence="2">Cytoplasm</location>
        <location evidence="2">Cytoskeleton</location>
    </subcellularLocation>
    <subcellularLocation>
        <location evidence="1">Membrane</location>
        <topology evidence="1">Multi-pass membrane protein</topology>
    </subcellularLocation>
</comment>
<dbReference type="EMBL" id="CP012524">
    <property type="protein sequence ID" value="ALC41675.1"/>
    <property type="molecule type" value="Genomic_DNA"/>
</dbReference>
<dbReference type="STRING" id="30019.A0A0M4EV41"/>
<dbReference type="InterPro" id="IPR015482">
    <property type="entry name" value="Syntrophin"/>
</dbReference>
<dbReference type="InterPro" id="IPR001478">
    <property type="entry name" value="PDZ"/>
</dbReference>
<dbReference type="SUPFAM" id="SSF50729">
    <property type="entry name" value="PH domain-like"/>
    <property type="match status" value="1"/>
</dbReference>
<evidence type="ECO:0000259" key="10">
    <source>
        <dbReference type="PROSITE" id="PS50106"/>
    </source>
</evidence>
<feature type="transmembrane region" description="Helical" evidence="9">
    <location>
        <begin position="366"/>
        <end position="385"/>
    </location>
</feature>
<keyword evidence="5 9" id="KW-0812">Transmembrane</keyword>
<evidence type="ECO:0000256" key="2">
    <source>
        <dbReference type="ARBA" id="ARBA00004245"/>
    </source>
</evidence>
<dbReference type="Gene3D" id="2.30.42.10">
    <property type="match status" value="1"/>
</dbReference>